<dbReference type="EMBL" id="GBXM01018978">
    <property type="protein sequence ID" value="JAH89599.1"/>
    <property type="molecule type" value="Transcribed_RNA"/>
</dbReference>
<reference evidence="1" key="1">
    <citation type="submission" date="2014-11" db="EMBL/GenBank/DDBJ databases">
        <authorList>
            <person name="Amaro Gonzalez C."/>
        </authorList>
    </citation>
    <scope>NUCLEOTIDE SEQUENCE</scope>
</reference>
<reference evidence="1" key="2">
    <citation type="journal article" date="2015" name="Fish Shellfish Immunol.">
        <title>Early steps in the European eel (Anguilla anguilla)-Vibrio vulnificus interaction in the gills: Role of the RtxA13 toxin.</title>
        <authorList>
            <person name="Callol A."/>
            <person name="Pajuelo D."/>
            <person name="Ebbesson L."/>
            <person name="Teles M."/>
            <person name="MacKenzie S."/>
            <person name="Amaro C."/>
        </authorList>
    </citation>
    <scope>NUCLEOTIDE SEQUENCE</scope>
</reference>
<evidence type="ECO:0000313" key="1">
    <source>
        <dbReference type="EMBL" id="JAH89599.1"/>
    </source>
</evidence>
<sequence length="27" mass="2966">MHVLVNKKNPTVITIMSCSKFSAVGFL</sequence>
<proteinExistence type="predicted"/>
<protein>
    <submittedName>
        <fullName evidence="1">Uncharacterized protein</fullName>
    </submittedName>
</protein>
<accession>A0A0E9WGS7</accession>
<dbReference type="AlphaFoldDB" id="A0A0E9WGS7"/>
<name>A0A0E9WGS7_ANGAN</name>
<organism evidence="1">
    <name type="scientific">Anguilla anguilla</name>
    <name type="common">European freshwater eel</name>
    <name type="synonym">Muraena anguilla</name>
    <dbReference type="NCBI Taxonomy" id="7936"/>
    <lineage>
        <taxon>Eukaryota</taxon>
        <taxon>Metazoa</taxon>
        <taxon>Chordata</taxon>
        <taxon>Craniata</taxon>
        <taxon>Vertebrata</taxon>
        <taxon>Euteleostomi</taxon>
        <taxon>Actinopterygii</taxon>
        <taxon>Neopterygii</taxon>
        <taxon>Teleostei</taxon>
        <taxon>Anguilliformes</taxon>
        <taxon>Anguillidae</taxon>
        <taxon>Anguilla</taxon>
    </lineage>
</organism>